<name>A0A254N4Q4_9BURK</name>
<keyword evidence="3" id="KW-0378">Hydrolase</keyword>
<feature type="compositionally biased region" description="Polar residues" evidence="5">
    <location>
        <begin position="61"/>
        <end position="72"/>
    </location>
</feature>
<feature type="domain" description="Peptidase S8/S53" evidence="7">
    <location>
        <begin position="314"/>
        <end position="478"/>
    </location>
</feature>
<dbReference type="AlphaFoldDB" id="A0A254N4Q4"/>
<feature type="region of interest" description="Disordered" evidence="5">
    <location>
        <begin position="22"/>
        <end position="125"/>
    </location>
</feature>
<dbReference type="InterPro" id="IPR036852">
    <property type="entry name" value="Peptidase_S8/S53_dom_sf"/>
</dbReference>
<dbReference type="EMBL" id="NISI01000007">
    <property type="protein sequence ID" value="OWR02614.1"/>
    <property type="molecule type" value="Genomic_DNA"/>
</dbReference>
<dbReference type="Pfam" id="PF00082">
    <property type="entry name" value="Peptidase_S8"/>
    <property type="match status" value="1"/>
</dbReference>
<dbReference type="PANTHER" id="PTHR43806:SF11">
    <property type="entry name" value="CEREVISIN-RELATED"/>
    <property type="match status" value="1"/>
</dbReference>
<dbReference type="InterPro" id="IPR023828">
    <property type="entry name" value="Peptidase_S8_Ser-AS"/>
</dbReference>
<accession>A0A254N4Q4</accession>
<keyword evidence="9" id="KW-1185">Reference proteome</keyword>
<reference evidence="8 9" key="1">
    <citation type="journal article" date="2007" name="Int. J. Syst. Evol. Microbiol.">
        <title>Description of Pelomonas aquatica sp. nov. and Pelomonas puraquae sp. nov., isolated from industrial and haemodialysis water.</title>
        <authorList>
            <person name="Gomila M."/>
            <person name="Bowien B."/>
            <person name="Falsen E."/>
            <person name="Moore E.R."/>
            <person name="Lalucat J."/>
        </authorList>
    </citation>
    <scope>NUCLEOTIDE SEQUENCE [LARGE SCALE GENOMIC DNA]</scope>
    <source>
        <strain evidence="8 9">CCUG 52769</strain>
    </source>
</reference>
<dbReference type="PANTHER" id="PTHR43806">
    <property type="entry name" value="PEPTIDASE S8"/>
    <property type="match status" value="1"/>
</dbReference>
<feature type="compositionally biased region" description="Basic and acidic residues" evidence="5">
    <location>
        <begin position="74"/>
        <end position="83"/>
    </location>
</feature>
<evidence type="ECO:0000256" key="5">
    <source>
        <dbReference type="SAM" id="MobiDB-lite"/>
    </source>
</evidence>
<evidence type="ECO:0000313" key="8">
    <source>
        <dbReference type="EMBL" id="OWR02614.1"/>
    </source>
</evidence>
<evidence type="ECO:0000313" key="9">
    <source>
        <dbReference type="Proteomes" id="UP000197446"/>
    </source>
</evidence>
<evidence type="ECO:0000256" key="1">
    <source>
        <dbReference type="ARBA" id="ARBA00011073"/>
    </source>
</evidence>
<dbReference type="SUPFAM" id="SSF52743">
    <property type="entry name" value="Subtilisin-like"/>
    <property type="match status" value="1"/>
</dbReference>
<organism evidence="8 9">
    <name type="scientific">Roseateles puraquae</name>
    <dbReference type="NCBI Taxonomy" id="431059"/>
    <lineage>
        <taxon>Bacteria</taxon>
        <taxon>Pseudomonadati</taxon>
        <taxon>Pseudomonadota</taxon>
        <taxon>Betaproteobacteria</taxon>
        <taxon>Burkholderiales</taxon>
        <taxon>Sphaerotilaceae</taxon>
        <taxon>Roseateles</taxon>
    </lineage>
</organism>
<dbReference type="GO" id="GO:0004252">
    <property type="term" value="F:serine-type endopeptidase activity"/>
    <property type="evidence" value="ECO:0007669"/>
    <property type="project" value="InterPro"/>
</dbReference>
<feature type="region of interest" description="Disordered" evidence="5">
    <location>
        <begin position="224"/>
        <end position="246"/>
    </location>
</feature>
<keyword evidence="6" id="KW-0732">Signal</keyword>
<keyword evidence="4" id="KW-0720">Serine protease</keyword>
<feature type="chain" id="PRO_5012784198" evidence="6">
    <location>
        <begin position="25"/>
        <end position="491"/>
    </location>
</feature>
<sequence>MVTLNATLRTLGLALLLLAPTAWGDNRGGGSGSGSGSGSSGLSRPMTLPSTPTSGWPGGRTTPSNPGSNNSGKDGARTDDAAKDGAGPGRNGREDGSTRDGSGRREGDDRNGGPLPRPGADMPEARWQRGDQLVRSNPLAYERDPIGAPVLRAEITMLLPADAELPAALARRGFIAVRESAVLGRRLIVLRTPADLTLARAVALGRRLVPEAEIDFNHVLLGSGRTEPARRAPPPPAPATSAPPPEPVHVGLIDEALVPGGELTLPGEVRPVGARCLSRAVPEGHGQAVALVLARGLQQAGRRPVLHAADLGCGQGAVDAIATALQALDAERVPVVNVSAVGPYNRVMAAVVAAFLARGHLLVAAVGNDGPAAPPLYPAAYPGVIAVTAVDRQGRVLVEAGRGEHVAFAAPGIVELPGPDGTTRTWRGTSLAAPVVAAALALRLRQPDPAAAQAAVAQLARNALDAGEPGRDRIYGHGIVGLPATALAAAH</sequence>
<dbReference type="RefSeq" id="WP_088484504.1">
    <property type="nucleotide sequence ID" value="NZ_NISI01000007.1"/>
</dbReference>
<evidence type="ECO:0000256" key="2">
    <source>
        <dbReference type="ARBA" id="ARBA00022670"/>
    </source>
</evidence>
<feature type="compositionally biased region" description="Gly residues" evidence="5">
    <location>
        <begin position="26"/>
        <end position="39"/>
    </location>
</feature>
<dbReference type="InterPro" id="IPR050131">
    <property type="entry name" value="Peptidase_S8_subtilisin-like"/>
</dbReference>
<gene>
    <name evidence="8" type="ORF">CDO81_17435</name>
</gene>
<feature type="compositionally biased region" description="Pro residues" evidence="5">
    <location>
        <begin position="231"/>
        <end position="246"/>
    </location>
</feature>
<evidence type="ECO:0000256" key="4">
    <source>
        <dbReference type="ARBA" id="ARBA00022825"/>
    </source>
</evidence>
<evidence type="ECO:0000259" key="7">
    <source>
        <dbReference type="Pfam" id="PF00082"/>
    </source>
</evidence>
<dbReference type="GO" id="GO:0006508">
    <property type="term" value="P:proteolysis"/>
    <property type="evidence" value="ECO:0007669"/>
    <property type="project" value="UniProtKB-KW"/>
</dbReference>
<comment type="similarity">
    <text evidence="1">Belongs to the peptidase S8 family.</text>
</comment>
<feature type="compositionally biased region" description="Basic and acidic residues" evidence="5">
    <location>
        <begin position="91"/>
        <end position="111"/>
    </location>
</feature>
<protein>
    <submittedName>
        <fullName evidence="8">Peptidase S8</fullName>
    </submittedName>
</protein>
<dbReference type="Gene3D" id="3.40.50.200">
    <property type="entry name" value="Peptidase S8/S53 domain"/>
    <property type="match status" value="1"/>
</dbReference>
<dbReference type="Proteomes" id="UP000197446">
    <property type="component" value="Unassembled WGS sequence"/>
</dbReference>
<evidence type="ECO:0000256" key="6">
    <source>
        <dbReference type="SAM" id="SignalP"/>
    </source>
</evidence>
<dbReference type="InterPro" id="IPR000209">
    <property type="entry name" value="Peptidase_S8/S53_dom"/>
</dbReference>
<comment type="caution">
    <text evidence="8">The sequence shown here is derived from an EMBL/GenBank/DDBJ whole genome shotgun (WGS) entry which is preliminary data.</text>
</comment>
<feature type="signal peptide" evidence="6">
    <location>
        <begin position="1"/>
        <end position="24"/>
    </location>
</feature>
<keyword evidence="2" id="KW-0645">Protease</keyword>
<proteinExistence type="inferred from homology"/>
<evidence type="ECO:0000256" key="3">
    <source>
        <dbReference type="ARBA" id="ARBA00022801"/>
    </source>
</evidence>
<dbReference type="OrthoDB" id="5405281at2"/>
<dbReference type="PROSITE" id="PS00138">
    <property type="entry name" value="SUBTILASE_SER"/>
    <property type="match status" value="1"/>
</dbReference>